<organism evidence="3 4">
    <name type="scientific">Phialemonium atrogriseum</name>
    <dbReference type="NCBI Taxonomy" id="1093897"/>
    <lineage>
        <taxon>Eukaryota</taxon>
        <taxon>Fungi</taxon>
        <taxon>Dikarya</taxon>
        <taxon>Ascomycota</taxon>
        <taxon>Pezizomycotina</taxon>
        <taxon>Sordariomycetes</taxon>
        <taxon>Sordariomycetidae</taxon>
        <taxon>Cephalothecales</taxon>
        <taxon>Cephalothecaceae</taxon>
        <taxon>Phialemonium</taxon>
    </lineage>
</organism>
<feature type="transmembrane region" description="Helical" evidence="1">
    <location>
        <begin position="131"/>
        <end position="153"/>
    </location>
</feature>
<accession>A0AAJ0C4C6</accession>
<dbReference type="Proteomes" id="UP001244011">
    <property type="component" value="Unassembled WGS sequence"/>
</dbReference>
<dbReference type="SMART" id="SM00672">
    <property type="entry name" value="CAP10"/>
    <property type="match status" value="1"/>
</dbReference>
<dbReference type="RefSeq" id="XP_060283649.1">
    <property type="nucleotide sequence ID" value="XM_060425478.1"/>
</dbReference>
<protein>
    <recommendedName>
        <fullName evidence="2">Glycosyl transferase CAP10 domain-containing protein</fullName>
    </recommendedName>
</protein>
<gene>
    <name evidence="3" type="ORF">QBC33DRAFT_491740</name>
</gene>
<keyword evidence="1" id="KW-0812">Transmembrane</keyword>
<feature type="transmembrane region" description="Helical" evidence="1">
    <location>
        <begin position="201"/>
        <end position="220"/>
    </location>
</feature>
<dbReference type="InterPro" id="IPR006598">
    <property type="entry name" value="CAP10"/>
</dbReference>
<proteinExistence type="predicted"/>
<evidence type="ECO:0000313" key="4">
    <source>
        <dbReference type="Proteomes" id="UP001244011"/>
    </source>
</evidence>
<keyword evidence="1" id="KW-1133">Transmembrane helix</keyword>
<dbReference type="InterPro" id="IPR051091">
    <property type="entry name" value="O-Glucosyltr/Glycosyltrsf_90"/>
</dbReference>
<dbReference type="PANTHER" id="PTHR12203">
    <property type="entry name" value="KDEL LYS-ASP-GLU-LEU CONTAINING - RELATED"/>
    <property type="match status" value="1"/>
</dbReference>
<feature type="transmembrane region" description="Helical" evidence="1">
    <location>
        <begin position="302"/>
        <end position="324"/>
    </location>
</feature>
<feature type="transmembrane region" description="Helical" evidence="1">
    <location>
        <begin position="159"/>
        <end position="180"/>
    </location>
</feature>
<dbReference type="GeneID" id="85308665"/>
<dbReference type="EMBL" id="MU839008">
    <property type="protein sequence ID" value="KAK1767436.1"/>
    <property type="molecule type" value="Genomic_DNA"/>
</dbReference>
<evidence type="ECO:0000256" key="1">
    <source>
        <dbReference type="SAM" id="Phobius"/>
    </source>
</evidence>
<feature type="transmembrane region" description="Helical" evidence="1">
    <location>
        <begin position="275"/>
        <end position="295"/>
    </location>
</feature>
<sequence length="834" mass="93745">MWKPRLQGIGPAAGSAGGAVLCTVLTQHLSSRQSEVCSETLCWMMLPVLFTVARRWDISTVSRATLSSDPGSHAASSTSLWLVAAGIATACCYKAEMGMIGFLPALTPLLLVAEKHLRPELQGPRMFDPPWLFSPLVNTVWGTALVASFVVLTLSDWDILGYALSAIPVAALLVVYVALIPRTEDTRFLPRIDIEEAIVPLSLRVVVILAAALGMQTVAFGLPSNGITLMLSLGMAKALSWYFTTQTTRYTSWLIATAIATFSIMSTRGDQSSEFQAFSHVVASLLALSQIIHMLPAKGRSTLWGFALVPLVPYMANVVAIRIAQSSVPPGFGHSREHPVEALAHIGKFEFEDLLQRQSQNYTTAHEEYRRRYSIEPPPGFKAWYEFAAANQSPIIDDFDAIFDAISPFWRLGGKEVAEIMSKAQNTPDSNLWLCAFSGDRATTQCSHPHRTFDRHISLLFDHLLIDLHGTLPDLKFLVNHLDEPRVLIPPPSLQGGDNSYGKRQFKVTDVSRRPSWDAITKFCGSQQRDRSARTKHTVETFGLPFVTDPFSAKDLCRHPEYSNMHGLVMSPTSFSLIKGLLPVLSTGSLSTMGDVLFPSPAYIESEFRYDETQDVDWDKKHNNLYWAGSTTGGFALDDQWRYYHRQRFVKLAQNLGKQQHYYLRETGGVVSRMQSSFLNSRLFDVAFTKIFQCERKYCRDQSAYFNIKSWADKDQALRSRLVFDIDGNGISGRYYKLLASKSVPLKQTLFREWHDERLVPWVHYIPVSQGMEEIPELVFYLTSTEAGQQRAKEIAERGREWFSKAFRDVDLSIYTYRLLLELARLQDPERAAS</sequence>
<keyword evidence="4" id="KW-1185">Reference proteome</keyword>
<evidence type="ECO:0000313" key="3">
    <source>
        <dbReference type="EMBL" id="KAK1767436.1"/>
    </source>
</evidence>
<feature type="domain" description="Glycosyl transferase CAP10" evidence="2">
    <location>
        <begin position="543"/>
        <end position="830"/>
    </location>
</feature>
<name>A0AAJ0C4C6_9PEZI</name>
<evidence type="ECO:0000259" key="2">
    <source>
        <dbReference type="SMART" id="SM00672"/>
    </source>
</evidence>
<dbReference type="Pfam" id="PF05686">
    <property type="entry name" value="Glyco_transf_90"/>
    <property type="match status" value="1"/>
</dbReference>
<keyword evidence="1" id="KW-0472">Membrane</keyword>
<reference evidence="3" key="1">
    <citation type="submission" date="2023-06" db="EMBL/GenBank/DDBJ databases">
        <title>Genome-scale phylogeny and comparative genomics of the fungal order Sordariales.</title>
        <authorList>
            <consortium name="Lawrence Berkeley National Laboratory"/>
            <person name="Hensen N."/>
            <person name="Bonometti L."/>
            <person name="Westerberg I."/>
            <person name="Brannstrom I.O."/>
            <person name="Guillou S."/>
            <person name="Cros-Aarteil S."/>
            <person name="Calhoun S."/>
            <person name="Haridas S."/>
            <person name="Kuo A."/>
            <person name="Mondo S."/>
            <person name="Pangilinan J."/>
            <person name="Riley R."/>
            <person name="Labutti K."/>
            <person name="Andreopoulos B."/>
            <person name="Lipzen A."/>
            <person name="Chen C."/>
            <person name="Yanf M."/>
            <person name="Daum C."/>
            <person name="Ng V."/>
            <person name="Clum A."/>
            <person name="Steindorff A."/>
            <person name="Ohm R."/>
            <person name="Martin F."/>
            <person name="Silar P."/>
            <person name="Natvig D."/>
            <person name="Lalanne C."/>
            <person name="Gautier V."/>
            <person name="Ament-Velasquez S.L."/>
            <person name="Kruys A."/>
            <person name="Hutchinson M.I."/>
            <person name="Powell A.J."/>
            <person name="Barry K."/>
            <person name="Miller A.N."/>
            <person name="Grigoriev I.V."/>
            <person name="Debuchy R."/>
            <person name="Gladieux P."/>
            <person name="Thoren M.H."/>
            <person name="Johannesson H."/>
        </authorList>
    </citation>
    <scope>NUCLEOTIDE SEQUENCE</scope>
    <source>
        <strain evidence="3">8032-3</strain>
    </source>
</reference>
<comment type="caution">
    <text evidence="3">The sequence shown here is derived from an EMBL/GenBank/DDBJ whole genome shotgun (WGS) entry which is preliminary data.</text>
</comment>
<feature type="transmembrane region" description="Helical" evidence="1">
    <location>
        <begin position="250"/>
        <end position="269"/>
    </location>
</feature>
<dbReference type="PANTHER" id="PTHR12203:SF61">
    <property type="entry name" value="CAPSULE PROTEIN"/>
    <property type="match status" value="1"/>
</dbReference>
<feature type="transmembrane region" description="Helical" evidence="1">
    <location>
        <begin position="226"/>
        <end position="243"/>
    </location>
</feature>
<dbReference type="AlphaFoldDB" id="A0AAJ0C4C6"/>